<dbReference type="SUPFAM" id="SSF89562">
    <property type="entry name" value="RraA-like"/>
    <property type="match status" value="1"/>
</dbReference>
<feature type="binding site" evidence="5">
    <location>
        <begin position="96"/>
        <end position="99"/>
    </location>
    <ligand>
        <name>substrate</name>
    </ligand>
</feature>
<comment type="cofactor">
    <cofactor evidence="1">
        <name>a divalent metal cation</name>
        <dbReference type="ChEBI" id="CHEBI:60240"/>
    </cofactor>
</comment>
<keyword evidence="5" id="KW-0479">Metal-binding</keyword>
<name>A0A1I6D7I4_9RHOB</name>
<sequence length="224" mass="23681">MIGFRIEQRKAVVASKWVEAFRGLPVANISDSMHRMFGGGAGLRPVHKSGYLCGPALTVATRPGDNLMLHKAIDLADPGDVIVVDGGGETSNALIGEMMIAHAINRGVAGVVIYGAVRDIDVISRGAFPVYASGVTHRGPYKDGPGEINTTIRVDGLVVHPGDLIVGDADGLLSVPMDAAETIYHATLRKQQAEAAQMARIADRTNDRSWVDAALREKGCTTGQ</sequence>
<reference evidence="6 7" key="1">
    <citation type="submission" date="2016-10" db="EMBL/GenBank/DDBJ databases">
        <authorList>
            <person name="de Groot N.N."/>
        </authorList>
    </citation>
    <scope>NUCLEOTIDE SEQUENCE [LARGE SCALE GENOMIC DNA]</scope>
    <source>
        <strain evidence="7">KMM 9023,NRIC 0796,JCM 17311,KCTC 23692</strain>
    </source>
</reference>
<dbReference type="PANTHER" id="PTHR33254">
    <property type="entry name" value="4-HYDROXY-4-METHYL-2-OXOGLUTARATE ALDOLASE 3-RELATED"/>
    <property type="match status" value="1"/>
</dbReference>
<evidence type="ECO:0000256" key="5">
    <source>
        <dbReference type="PIRSR" id="PIRSR605493-1"/>
    </source>
</evidence>
<dbReference type="STRING" id="871652.SAMN04515673_102339"/>
<proteinExistence type="predicted"/>
<dbReference type="InterPro" id="IPR005493">
    <property type="entry name" value="RraA/RraA-like"/>
</dbReference>
<evidence type="ECO:0000256" key="1">
    <source>
        <dbReference type="ARBA" id="ARBA00001968"/>
    </source>
</evidence>
<gene>
    <name evidence="6" type="ORF">SAMN04515673_102339</name>
</gene>
<evidence type="ECO:0000256" key="4">
    <source>
        <dbReference type="ARBA" id="ARBA00030169"/>
    </source>
</evidence>
<comment type="cofactor">
    <cofactor evidence="5">
        <name>Mg(2+)</name>
        <dbReference type="ChEBI" id="CHEBI:18420"/>
    </cofactor>
</comment>
<dbReference type="NCBIfam" id="NF004850">
    <property type="entry name" value="PRK06201.1"/>
    <property type="match status" value="1"/>
</dbReference>
<dbReference type="CDD" id="cd16841">
    <property type="entry name" value="RraA_family"/>
    <property type="match status" value="1"/>
</dbReference>
<evidence type="ECO:0000313" key="6">
    <source>
        <dbReference type="EMBL" id="SFR01430.1"/>
    </source>
</evidence>
<dbReference type="EMBL" id="FOYI01000002">
    <property type="protein sequence ID" value="SFR01430.1"/>
    <property type="molecule type" value="Genomic_DNA"/>
</dbReference>
<dbReference type="InterPro" id="IPR036704">
    <property type="entry name" value="RraA/RraA-like_sf"/>
</dbReference>
<dbReference type="OrthoDB" id="9812532at2"/>
<feature type="binding site" evidence="5">
    <location>
        <position position="118"/>
    </location>
    <ligand>
        <name>substrate</name>
    </ligand>
</feature>
<keyword evidence="5" id="KW-0460">Magnesium</keyword>
<protein>
    <recommendedName>
        <fullName evidence="2">Putative 4-hydroxy-4-methyl-2-oxoglutarate aldolase</fullName>
    </recommendedName>
    <alternativeName>
        <fullName evidence="3">Regulator of ribonuclease activity homolog</fullName>
    </alternativeName>
    <alternativeName>
        <fullName evidence="4">RraA-like protein</fullName>
    </alternativeName>
</protein>
<dbReference type="RefSeq" id="WP_092077106.1">
    <property type="nucleotide sequence ID" value="NZ_FOYI01000002.1"/>
</dbReference>
<dbReference type="PANTHER" id="PTHR33254:SF4">
    <property type="entry name" value="4-HYDROXY-4-METHYL-2-OXOGLUTARATE ALDOLASE 3-RELATED"/>
    <property type="match status" value="1"/>
</dbReference>
<accession>A0A1I6D7I4</accession>
<evidence type="ECO:0000256" key="3">
    <source>
        <dbReference type="ARBA" id="ARBA00029596"/>
    </source>
</evidence>
<dbReference type="Proteomes" id="UP000199302">
    <property type="component" value="Unassembled WGS sequence"/>
</dbReference>
<dbReference type="AlphaFoldDB" id="A0A1I6D7I4"/>
<keyword evidence="7" id="KW-1185">Reference proteome</keyword>
<dbReference type="GO" id="GO:0046872">
    <property type="term" value="F:metal ion binding"/>
    <property type="evidence" value="ECO:0007669"/>
    <property type="project" value="UniProtKB-KW"/>
</dbReference>
<evidence type="ECO:0000313" key="7">
    <source>
        <dbReference type="Proteomes" id="UP000199302"/>
    </source>
</evidence>
<dbReference type="Gene3D" id="3.50.30.40">
    <property type="entry name" value="Ribonuclease E inhibitor RraA/RraA-like"/>
    <property type="match status" value="1"/>
</dbReference>
<organism evidence="6 7">
    <name type="scientific">Poseidonocella sedimentorum</name>
    <dbReference type="NCBI Taxonomy" id="871652"/>
    <lineage>
        <taxon>Bacteria</taxon>
        <taxon>Pseudomonadati</taxon>
        <taxon>Pseudomonadota</taxon>
        <taxon>Alphaproteobacteria</taxon>
        <taxon>Rhodobacterales</taxon>
        <taxon>Roseobacteraceae</taxon>
        <taxon>Poseidonocella</taxon>
    </lineage>
</organism>
<dbReference type="Pfam" id="PF03737">
    <property type="entry name" value="RraA-like"/>
    <property type="match status" value="1"/>
</dbReference>
<evidence type="ECO:0000256" key="2">
    <source>
        <dbReference type="ARBA" id="ARBA00016549"/>
    </source>
</evidence>
<feature type="binding site" evidence="5">
    <location>
        <position position="119"/>
    </location>
    <ligand>
        <name>Mg(2+)</name>
        <dbReference type="ChEBI" id="CHEBI:18420"/>
    </ligand>
</feature>